<evidence type="ECO:0000256" key="2">
    <source>
        <dbReference type="ARBA" id="ARBA00022448"/>
    </source>
</evidence>
<keyword evidence="5" id="KW-0046">Antibiotic resistance</keyword>
<comment type="caution">
    <text evidence="7">The sequence shown here is derived from an EMBL/GenBank/DDBJ whole genome shotgun (WGS) entry which is preliminary data.</text>
</comment>
<keyword evidence="8" id="KW-1185">Reference proteome</keyword>
<dbReference type="InterPro" id="IPR050763">
    <property type="entry name" value="ABC_transporter_ATP-binding"/>
</dbReference>
<organism evidence="7 8">
    <name type="scientific">Arcanobacterium bovis</name>
    <dbReference type="NCBI Taxonomy" id="2529275"/>
    <lineage>
        <taxon>Bacteria</taxon>
        <taxon>Bacillati</taxon>
        <taxon>Actinomycetota</taxon>
        <taxon>Actinomycetes</taxon>
        <taxon>Actinomycetales</taxon>
        <taxon>Actinomycetaceae</taxon>
        <taxon>Arcanobacterium</taxon>
    </lineage>
</organism>
<gene>
    <name evidence="7" type="ORF">EZJ44_01095</name>
</gene>
<evidence type="ECO:0000256" key="3">
    <source>
        <dbReference type="ARBA" id="ARBA00022741"/>
    </source>
</evidence>
<dbReference type="PANTHER" id="PTHR42711:SF17">
    <property type="entry name" value="ABC TRANSPORTER ATP-BINDING PROTEIN"/>
    <property type="match status" value="1"/>
</dbReference>
<dbReference type="AlphaFoldDB" id="A0A4Q9V3R5"/>
<sequence length="277" mass="29583">MSIKLTNVVKTFGIGAKVTAVAGINLSILPGEVVALLGPNGAGKTTTIDMILGLTKPSEGQIEVLGASPRTAVIEGKISALLQTGGLLRDMRVGETVDYIAATYNKPTLGRAALERAGISHLANRKISKCSGGEQQRLKFALALLPNPELLILDEPTTGMDVSGRRDFWTTMREEATAGRTVIFATHYLEEAQDFADRIVLMNRGKIVSDGSVSEIRNITGQRRVNWIQDGESHTALSADSDNFARELLATPGVHSLEIATPSLDDAFVSLTSENAL</sequence>
<dbReference type="InterPro" id="IPR027417">
    <property type="entry name" value="P-loop_NTPase"/>
</dbReference>
<dbReference type="Gene3D" id="3.40.50.300">
    <property type="entry name" value="P-loop containing nucleotide triphosphate hydrolases"/>
    <property type="match status" value="1"/>
</dbReference>
<evidence type="ECO:0000313" key="7">
    <source>
        <dbReference type="EMBL" id="TBW23763.1"/>
    </source>
</evidence>
<dbReference type="CDD" id="cd03230">
    <property type="entry name" value="ABC_DR_subfamily_A"/>
    <property type="match status" value="1"/>
</dbReference>
<dbReference type="RefSeq" id="WP_131279267.1">
    <property type="nucleotide sequence ID" value="NZ_JBHSLR010000009.1"/>
</dbReference>
<keyword evidence="3" id="KW-0547">Nucleotide-binding</keyword>
<dbReference type="Pfam" id="PF00005">
    <property type="entry name" value="ABC_tran"/>
    <property type="match status" value="1"/>
</dbReference>
<keyword evidence="4 7" id="KW-0067">ATP-binding</keyword>
<dbReference type="GO" id="GO:0046677">
    <property type="term" value="P:response to antibiotic"/>
    <property type="evidence" value="ECO:0007669"/>
    <property type="project" value="UniProtKB-KW"/>
</dbReference>
<evidence type="ECO:0000259" key="6">
    <source>
        <dbReference type="PROSITE" id="PS50893"/>
    </source>
</evidence>
<dbReference type="PROSITE" id="PS00211">
    <property type="entry name" value="ABC_TRANSPORTER_1"/>
    <property type="match status" value="1"/>
</dbReference>
<reference evidence="7 8" key="1">
    <citation type="submission" date="2019-02" db="EMBL/GenBank/DDBJ databases">
        <title>Arcanobacterium bovis sp. nov., isolated from the milk of a cow with mastitis.</title>
        <authorList>
            <person name="Sammra O."/>
            <person name="Foster G."/>
            <person name="Hassan A."/>
            <person name="Alssahen M."/>
            <person name="Laemmler C."/>
            <person name="Borowiak M."/>
            <person name="Malorny B."/>
            <person name="Abdulmawjood A."/>
        </authorList>
    </citation>
    <scope>NUCLEOTIDE SEQUENCE [LARGE SCALE GENOMIC DNA]</scope>
    <source>
        <strain evidence="7 8">C605018/01/1</strain>
    </source>
</reference>
<dbReference type="EMBL" id="SJDT01000001">
    <property type="protein sequence ID" value="TBW23763.1"/>
    <property type="molecule type" value="Genomic_DNA"/>
</dbReference>
<evidence type="ECO:0000256" key="1">
    <source>
        <dbReference type="ARBA" id="ARBA00004202"/>
    </source>
</evidence>
<accession>A0A4Q9V3R5</accession>
<dbReference type="SMART" id="SM00382">
    <property type="entry name" value="AAA"/>
    <property type="match status" value="1"/>
</dbReference>
<dbReference type="PROSITE" id="PS50893">
    <property type="entry name" value="ABC_TRANSPORTER_2"/>
    <property type="match status" value="1"/>
</dbReference>
<dbReference type="SUPFAM" id="SSF52540">
    <property type="entry name" value="P-loop containing nucleoside triphosphate hydrolases"/>
    <property type="match status" value="1"/>
</dbReference>
<protein>
    <submittedName>
        <fullName evidence="7">ABC transporter ATP-binding protein</fullName>
    </submittedName>
</protein>
<evidence type="ECO:0000313" key="8">
    <source>
        <dbReference type="Proteomes" id="UP000293036"/>
    </source>
</evidence>
<feature type="domain" description="ABC transporter" evidence="6">
    <location>
        <begin position="3"/>
        <end position="229"/>
    </location>
</feature>
<dbReference type="InterPro" id="IPR003439">
    <property type="entry name" value="ABC_transporter-like_ATP-bd"/>
</dbReference>
<keyword evidence="2" id="KW-0813">Transport</keyword>
<dbReference type="GO" id="GO:0005886">
    <property type="term" value="C:plasma membrane"/>
    <property type="evidence" value="ECO:0007669"/>
    <property type="project" value="UniProtKB-SubCell"/>
</dbReference>
<proteinExistence type="predicted"/>
<dbReference type="Proteomes" id="UP000293036">
    <property type="component" value="Unassembled WGS sequence"/>
</dbReference>
<dbReference type="GO" id="GO:0016887">
    <property type="term" value="F:ATP hydrolysis activity"/>
    <property type="evidence" value="ECO:0007669"/>
    <property type="project" value="InterPro"/>
</dbReference>
<name>A0A4Q9V3R5_9ACTO</name>
<dbReference type="OrthoDB" id="9804819at2"/>
<dbReference type="GO" id="GO:0005524">
    <property type="term" value="F:ATP binding"/>
    <property type="evidence" value="ECO:0007669"/>
    <property type="project" value="UniProtKB-KW"/>
</dbReference>
<comment type="subcellular location">
    <subcellularLocation>
        <location evidence="1">Cell membrane</location>
        <topology evidence="1">Peripheral membrane protein</topology>
    </subcellularLocation>
</comment>
<dbReference type="PANTHER" id="PTHR42711">
    <property type="entry name" value="ABC TRANSPORTER ATP-BINDING PROTEIN"/>
    <property type="match status" value="1"/>
</dbReference>
<dbReference type="InterPro" id="IPR003593">
    <property type="entry name" value="AAA+_ATPase"/>
</dbReference>
<evidence type="ECO:0000256" key="4">
    <source>
        <dbReference type="ARBA" id="ARBA00022840"/>
    </source>
</evidence>
<dbReference type="InterPro" id="IPR017871">
    <property type="entry name" value="ABC_transporter-like_CS"/>
</dbReference>
<evidence type="ECO:0000256" key="5">
    <source>
        <dbReference type="ARBA" id="ARBA00023251"/>
    </source>
</evidence>